<reference evidence="4 5" key="1">
    <citation type="submission" date="2018-03" db="EMBL/GenBank/DDBJ databases">
        <title>Genomic Encyclopedia of Archaeal and Bacterial Type Strains, Phase II (KMG-II): from individual species to whole genera.</title>
        <authorList>
            <person name="Goeker M."/>
        </authorList>
    </citation>
    <scope>NUCLEOTIDE SEQUENCE [LARGE SCALE GENOMIC DNA]</scope>
    <source>
        <strain evidence="4 5">DSM 44889</strain>
    </source>
</reference>
<evidence type="ECO:0000313" key="4">
    <source>
        <dbReference type="EMBL" id="PWJ53845.1"/>
    </source>
</evidence>
<dbReference type="PANTHER" id="PTHR38463">
    <property type="entry name" value="STRESS RESPONSE PROTEIN YSNF"/>
    <property type="match status" value="1"/>
</dbReference>
<feature type="compositionally biased region" description="Basic and acidic residues" evidence="1">
    <location>
        <begin position="234"/>
        <end position="244"/>
    </location>
</feature>
<comment type="caution">
    <text evidence="4">The sequence shown here is derived from an EMBL/GenBank/DDBJ whole genome shotgun (WGS) entry which is preliminary data.</text>
</comment>
<feature type="domain" description="DUF2382" evidence="3">
    <location>
        <begin position="197"/>
        <end position="308"/>
    </location>
</feature>
<dbReference type="Pfam" id="PF05239">
    <property type="entry name" value="PRC"/>
    <property type="match status" value="1"/>
</dbReference>
<dbReference type="Gene3D" id="3.90.50.10">
    <property type="entry name" value="Photosynthetic Reaction Center, subunit H, domain 2"/>
    <property type="match status" value="1"/>
</dbReference>
<evidence type="ECO:0000259" key="3">
    <source>
        <dbReference type="Pfam" id="PF09557"/>
    </source>
</evidence>
<evidence type="ECO:0000259" key="2">
    <source>
        <dbReference type="Pfam" id="PF05239"/>
    </source>
</evidence>
<gene>
    <name evidence="4" type="ORF">BXY45_11088</name>
</gene>
<evidence type="ECO:0000313" key="5">
    <source>
        <dbReference type="Proteomes" id="UP000245469"/>
    </source>
</evidence>
<dbReference type="InterPro" id="IPR014747">
    <property type="entry name" value="Bac_photo_RC_H_C"/>
</dbReference>
<dbReference type="GO" id="GO:0019684">
    <property type="term" value="P:photosynthesis, light reaction"/>
    <property type="evidence" value="ECO:0007669"/>
    <property type="project" value="InterPro"/>
</dbReference>
<feature type="compositionally biased region" description="Low complexity" evidence="1">
    <location>
        <begin position="105"/>
        <end position="127"/>
    </location>
</feature>
<dbReference type="PANTHER" id="PTHR38463:SF1">
    <property type="entry name" value="STRESS RESPONSE PROTEIN YSNF"/>
    <property type="match status" value="1"/>
</dbReference>
<feature type="compositionally biased region" description="Basic and acidic residues" evidence="1">
    <location>
        <begin position="67"/>
        <end position="86"/>
    </location>
</feature>
<sequence length="328" mass="35294">MASGSSFDVDTLRRATVVASDSSKIGRVGEVYLDDATDKPEWVTVRTGLFGTSETFVPLAGATSEGDDLRVPHTKDVVKDAPRTDADGELTPEEEQRLYRHYGMADDTTARTTAETTAETTAGTTGAEHLRGEGAGYADGSGQHRGEYEGLDELGAAQGTAGTGTGTARDTGAGIGTTGPRSARGHDTSGPSTDDAMTRSEERMHVATERRESGRARLRKHVVTETQTRQVPTSHEEVTLEREPITAGNRESATSGPELSEEEHEVVLHEEVPVVSTTVEPVERVRVGTEEVREERPVSADVRKEEIDLDADAPRAEAGRADTRRDRR</sequence>
<name>A0A316A809_9ACTN</name>
<dbReference type="GO" id="GO:0030077">
    <property type="term" value="C:plasma membrane light-harvesting complex"/>
    <property type="evidence" value="ECO:0007669"/>
    <property type="project" value="InterPro"/>
</dbReference>
<dbReference type="InterPro" id="IPR052967">
    <property type="entry name" value="Stress_Response_Assoc"/>
</dbReference>
<organism evidence="4 5">
    <name type="scientific">Quadrisphaera granulorum</name>
    <dbReference type="NCBI Taxonomy" id="317664"/>
    <lineage>
        <taxon>Bacteria</taxon>
        <taxon>Bacillati</taxon>
        <taxon>Actinomycetota</taxon>
        <taxon>Actinomycetes</taxon>
        <taxon>Kineosporiales</taxon>
        <taxon>Kineosporiaceae</taxon>
        <taxon>Quadrisphaera</taxon>
    </lineage>
</organism>
<feature type="domain" description="PRC-barrel" evidence="2">
    <location>
        <begin position="7"/>
        <end position="77"/>
    </location>
</feature>
<dbReference type="RefSeq" id="WP_109774125.1">
    <property type="nucleotide sequence ID" value="NZ_QGDQ01000010.1"/>
</dbReference>
<accession>A0A316A809</accession>
<dbReference type="SUPFAM" id="SSF50346">
    <property type="entry name" value="PRC-barrel domain"/>
    <property type="match status" value="1"/>
</dbReference>
<dbReference type="InterPro" id="IPR019060">
    <property type="entry name" value="DUF2382"/>
</dbReference>
<dbReference type="InterPro" id="IPR011033">
    <property type="entry name" value="PRC_barrel-like_sf"/>
</dbReference>
<dbReference type="OrthoDB" id="3712018at2"/>
<dbReference type="AlphaFoldDB" id="A0A316A809"/>
<feature type="region of interest" description="Disordered" evidence="1">
    <location>
        <begin position="61"/>
        <end position="274"/>
    </location>
</feature>
<evidence type="ECO:0000256" key="1">
    <source>
        <dbReference type="SAM" id="MobiDB-lite"/>
    </source>
</evidence>
<protein>
    <submittedName>
        <fullName evidence="4">Uncharacterized protein (TIGR02271 family)</fullName>
    </submittedName>
</protein>
<feature type="region of interest" description="Disordered" evidence="1">
    <location>
        <begin position="286"/>
        <end position="328"/>
    </location>
</feature>
<keyword evidence="5" id="KW-1185">Reference proteome</keyword>
<feature type="compositionally biased region" description="Polar residues" evidence="1">
    <location>
        <begin position="224"/>
        <end position="233"/>
    </location>
</feature>
<dbReference type="InterPro" id="IPR027275">
    <property type="entry name" value="PRC-brl_dom"/>
</dbReference>
<dbReference type="Proteomes" id="UP000245469">
    <property type="component" value="Unassembled WGS sequence"/>
</dbReference>
<proteinExistence type="predicted"/>
<dbReference type="Pfam" id="PF09557">
    <property type="entry name" value="DUF2382"/>
    <property type="match status" value="1"/>
</dbReference>
<dbReference type="EMBL" id="QGDQ01000010">
    <property type="protein sequence ID" value="PWJ53845.1"/>
    <property type="molecule type" value="Genomic_DNA"/>
</dbReference>
<feature type="compositionally biased region" description="Basic and acidic residues" evidence="1">
    <location>
        <begin position="196"/>
        <end position="215"/>
    </location>
</feature>
<feature type="compositionally biased region" description="Low complexity" evidence="1">
    <location>
        <begin position="155"/>
        <end position="172"/>
    </location>
</feature>